<sequence>MLRFLIKLFAVLVFAALFIFFNLSKPAPAGKQKQVSGRGLYITSYVARTPSRFNFLREKAKNAGLNTLVIDAKEILSRPFLELARERKLAVEGRAAPSPWLSKLVEELHKENFIVTVRLVVFKDDHLALARPDLAVRVKGGGLYRDRKGGKWMDPYSDEVRLYNALIAESAALSGVDEIQFDYIRFPAEGAAYNAYYPHEKKEVSRVAVICDFLRAVREKTAKYNTSLAVDIFGVTAWQTLPAGRQGKNDIENLGQDLKKMAKYLDVFSPMFYPSHFHAGYDGFANPGSHPYYFVNTGVRKAREILSGEATVLAPWLQGFNLLSPNFGPNYIREQIKAAKDEGVERYLIWNARNDYGTAFRALAAGERK</sequence>
<evidence type="ECO:0000259" key="1">
    <source>
        <dbReference type="Pfam" id="PF13200"/>
    </source>
</evidence>
<dbReference type="Proteomes" id="UP000808761">
    <property type="component" value="Unassembled WGS sequence"/>
</dbReference>
<dbReference type="EMBL" id="JACRKR010000046">
    <property type="protein sequence ID" value="MBI5078572.1"/>
    <property type="molecule type" value="Genomic_DNA"/>
</dbReference>
<accession>A0A9D6YSW3</accession>
<organism evidence="2 3">
    <name type="scientific">Candidatus Saganbacteria bacterium</name>
    <dbReference type="NCBI Taxonomy" id="2575572"/>
    <lineage>
        <taxon>Bacteria</taxon>
        <taxon>Bacillati</taxon>
        <taxon>Saganbacteria</taxon>
    </lineage>
</organism>
<dbReference type="AlphaFoldDB" id="A0A9D6YSW3"/>
<gene>
    <name evidence="2" type="ORF">HZB08_00930</name>
</gene>
<reference evidence="2" key="1">
    <citation type="submission" date="2020-07" db="EMBL/GenBank/DDBJ databases">
        <title>Huge and variable diversity of episymbiotic CPR bacteria and DPANN archaea in groundwater ecosystems.</title>
        <authorList>
            <person name="He C.Y."/>
            <person name="Keren R."/>
            <person name="Whittaker M."/>
            <person name="Farag I.F."/>
            <person name="Doudna J."/>
            <person name="Cate J.H.D."/>
            <person name="Banfield J.F."/>
        </authorList>
    </citation>
    <scope>NUCLEOTIDE SEQUENCE</scope>
    <source>
        <strain evidence="2">NC_groundwater_1860_Pr3_B-0.1um_51_7</strain>
    </source>
</reference>
<dbReference type="Pfam" id="PF13200">
    <property type="entry name" value="DUF4015"/>
    <property type="match status" value="1"/>
</dbReference>
<comment type="caution">
    <text evidence="2">The sequence shown here is derived from an EMBL/GenBank/DDBJ whole genome shotgun (WGS) entry which is preliminary data.</text>
</comment>
<feature type="domain" description="DUF4015" evidence="1">
    <location>
        <begin position="39"/>
        <end position="356"/>
    </location>
</feature>
<evidence type="ECO:0000313" key="2">
    <source>
        <dbReference type="EMBL" id="MBI5078572.1"/>
    </source>
</evidence>
<name>A0A9D6YSW3_UNCSA</name>
<dbReference type="Gene3D" id="3.20.20.80">
    <property type="entry name" value="Glycosidases"/>
    <property type="match status" value="1"/>
</dbReference>
<dbReference type="SUPFAM" id="SSF51445">
    <property type="entry name" value="(Trans)glycosidases"/>
    <property type="match status" value="1"/>
</dbReference>
<dbReference type="InterPro" id="IPR017853">
    <property type="entry name" value="GH"/>
</dbReference>
<dbReference type="InterPro" id="IPR025275">
    <property type="entry name" value="DUF4015"/>
</dbReference>
<protein>
    <recommendedName>
        <fullName evidence="1">DUF4015 domain-containing protein</fullName>
    </recommendedName>
</protein>
<evidence type="ECO:0000313" key="3">
    <source>
        <dbReference type="Proteomes" id="UP000808761"/>
    </source>
</evidence>
<proteinExistence type="predicted"/>